<dbReference type="GO" id="GO:0007165">
    <property type="term" value="P:signal transduction"/>
    <property type="evidence" value="ECO:0007669"/>
    <property type="project" value="InterPro"/>
</dbReference>
<evidence type="ECO:0000313" key="3">
    <source>
        <dbReference type="RefSeq" id="XP_022286675.1"/>
    </source>
</evidence>
<dbReference type="AlphaFoldDB" id="A0A8B8A691"/>
<dbReference type="Gene3D" id="3.40.50.10140">
    <property type="entry name" value="Toll/interleukin-1 receptor homology (TIR) domain"/>
    <property type="match status" value="1"/>
</dbReference>
<evidence type="ECO:0000259" key="1">
    <source>
        <dbReference type="PROSITE" id="PS50104"/>
    </source>
</evidence>
<proteinExistence type="predicted"/>
<dbReference type="KEGG" id="cvn:111099612"/>
<dbReference type="Pfam" id="PF13676">
    <property type="entry name" value="TIR_2"/>
    <property type="match status" value="1"/>
</dbReference>
<name>A0A8B8A691_CRAVI</name>
<dbReference type="PROSITE" id="PS50104">
    <property type="entry name" value="TIR"/>
    <property type="match status" value="1"/>
</dbReference>
<evidence type="ECO:0000313" key="2">
    <source>
        <dbReference type="Proteomes" id="UP000694844"/>
    </source>
</evidence>
<reference evidence="3" key="1">
    <citation type="submission" date="2025-08" db="UniProtKB">
        <authorList>
            <consortium name="RefSeq"/>
        </authorList>
    </citation>
    <scope>IDENTIFICATION</scope>
    <source>
        <tissue evidence="3">Whole sample</tissue>
    </source>
</reference>
<dbReference type="GeneID" id="111099612"/>
<organism evidence="2 3">
    <name type="scientific">Crassostrea virginica</name>
    <name type="common">Eastern oyster</name>
    <dbReference type="NCBI Taxonomy" id="6565"/>
    <lineage>
        <taxon>Eukaryota</taxon>
        <taxon>Metazoa</taxon>
        <taxon>Spiralia</taxon>
        <taxon>Lophotrochozoa</taxon>
        <taxon>Mollusca</taxon>
        <taxon>Bivalvia</taxon>
        <taxon>Autobranchia</taxon>
        <taxon>Pteriomorphia</taxon>
        <taxon>Ostreida</taxon>
        <taxon>Ostreoidea</taxon>
        <taxon>Ostreidae</taxon>
        <taxon>Crassostrea</taxon>
    </lineage>
</organism>
<dbReference type="OrthoDB" id="10062307at2759"/>
<keyword evidence="2" id="KW-1185">Reference proteome</keyword>
<dbReference type="RefSeq" id="XP_022286675.1">
    <property type="nucleotide sequence ID" value="XM_022430967.1"/>
</dbReference>
<dbReference type="InterPro" id="IPR000157">
    <property type="entry name" value="TIR_dom"/>
</dbReference>
<protein>
    <submittedName>
        <fullName evidence="3">Uncharacterized protein LOC111099612 isoform X1</fullName>
    </submittedName>
</protein>
<dbReference type="SUPFAM" id="SSF52200">
    <property type="entry name" value="Toll/Interleukin receptor TIR domain"/>
    <property type="match status" value="1"/>
</dbReference>
<feature type="domain" description="TIR" evidence="1">
    <location>
        <begin position="229"/>
        <end position="355"/>
    </location>
</feature>
<sequence length="517" mass="58046">MDKEYSLHGVILKSDYTAKDDRCLGAVKLYSSQILDVTLGQFRDVMREQLICCVEKFQFCSEQGWGIKSDLENSLKIRDILTSEQTICIQRNQCEPKIALQTSSGDVIGFVLCSLTSKLRVLRSLITDQIFTEGQVSFPEFGFVEQNGWPVSAKQEESLCVLDVWSGGRVAISTDTARFSLPRGSLQSNTNTQPYKACTVRKRHLSFRSSKDLERISPADSSVGDVTAAVKQILISYVRAEAAQHALRLKQELSALGFSVYLDVHEIRSGLDWQDSLNYAVSNCEFFVPLVTPKYGETQWTNREVKLADVLGKFIIPVSFLDHWPPKCLAIQFATTQYIDWKSQAQITAELAEGSSTALDIKVWEQRHIKHVACKIKELLNKAKEKALHKKISLVTRKTVVKSCTLVEENNEQASQCNREGCPLVVICVHVSEGQLSLELAGFIKSLGYEVWCTNTDNMEHRVGCGGWGVEERERCSRRGLMMRGSLLLCCPRTSFTLEPANNSCTTVSRGRRWSLS</sequence>
<dbReference type="Proteomes" id="UP000694844">
    <property type="component" value="Chromosome 6"/>
</dbReference>
<accession>A0A8B8A691</accession>
<dbReference type="InterPro" id="IPR035897">
    <property type="entry name" value="Toll_tir_struct_dom_sf"/>
</dbReference>
<gene>
    <name evidence="3" type="primary">LOC111099612</name>
</gene>